<dbReference type="CDD" id="cd00761">
    <property type="entry name" value="Glyco_tranf_GTA_type"/>
    <property type="match status" value="1"/>
</dbReference>
<evidence type="ECO:0000313" key="3">
    <source>
        <dbReference type="EMBL" id="OGG73991.1"/>
    </source>
</evidence>
<dbReference type="PANTHER" id="PTHR43685:SF2">
    <property type="entry name" value="GLYCOSYLTRANSFERASE 2-LIKE DOMAIN-CONTAINING PROTEIN"/>
    <property type="match status" value="1"/>
</dbReference>
<dbReference type="Pfam" id="PF00535">
    <property type="entry name" value="Glycos_transf_2"/>
    <property type="match status" value="1"/>
</dbReference>
<dbReference type="SUPFAM" id="SSF53448">
    <property type="entry name" value="Nucleotide-diphospho-sugar transferases"/>
    <property type="match status" value="1"/>
</dbReference>
<reference evidence="3 4" key="1">
    <citation type="journal article" date="2016" name="Nat. Commun.">
        <title>Thousands of microbial genomes shed light on interconnected biogeochemical processes in an aquifer system.</title>
        <authorList>
            <person name="Anantharaman K."/>
            <person name="Brown C.T."/>
            <person name="Hug L.A."/>
            <person name="Sharon I."/>
            <person name="Castelle C.J."/>
            <person name="Probst A.J."/>
            <person name="Thomas B.C."/>
            <person name="Singh A."/>
            <person name="Wilkins M.J."/>
            <person name="Karaoz U."/>
            <person name="Brodie E.L."/>
            <person name="Williams K.H."/>
            <person name="Hubbard S.S."/>
            <person name="Banfield J.F."/>
        </authorList>
    </citation>
    <scope>NUCLEOTIDE SEQUENCE [LARGE SCALE GENOMIC DNA]</scope>
</reference>
<evidence type="ECO:0000259" key="2">
    <source>
        <dbReference type="Pfam" id="PF00535"/>
    </source>
</evidence>
<sequence length="229" mass="26627">MINASIIITCYNKERYISRAVNSCINQDFPQDQYEIIIVDDASTDKSRDAISLFHGFSGYHFIRTKFLTKNKGPAHASNVGIAMAKGQYIVRVDGDDYIHKDFLSVMTETLDWNPDIGFVYCDLVIVTGSGAPNQRKFQRNTLERLLNHGAGVLFRKKHLKALNGYDESLRNCEDYDLLLRYEKKYSGYHLRLPYYRYFKEGSALSTEHAERKHIKKEIRTRRGQKRQK</sequence>
<dbReference type="Proteomes" id="UP000178427">
    <property type="component" value="Unassembled WGS sequence"/>
</dbReference>
<feature type="domain" description="Glycosyltransferase 2-like" evidence="2">
    <location>
        <begin position="5"/>
        <end position="122"/>
    </location>
</feature>
<dbReference type="PANTHER" id="PTHR43685">
    <property type="entry name" value="GLYCOSYLTRANSFERASE"/>
    <property type="match status" value="1"/>
</dbReference>
<feature type="compositionally biased region" description="Basic residues" evidence="1">
    <location>
        <begin position="212"/>
        <end position="229"/>
    </location>
</feature>
<dbReference type="InterPro" id="IPR050834">
    <property type="entry name" value="Glycosyltransf_2"/>
</dbReference>
<dbReference type="AlphaFoldDB" id="A0A1F6EK13"/>
<dbReference type="EMBL" id="MFMA01000016">
    <property type="protein sequence ID" value="OGG73991.1"/>
    <property type="molecule type" value="Genomic_DNA"/>
</dbReference>
<organism evidence="3 4">
    <name type="scientific">Candidatus Kaiserbacteria bacterium RIFCSPLOWO2_01_FULL_54_20</name>
    <dbReference type="NCBI Taxonomy" id="1798513"/>
    <lineage>
        <taxon>Bacteria</taxon>
        <taxon>Candidatus Kaiseribacteriota</taxon>
    </lineage>
</organism>
<evidence type="ECO:0000313" key="4">
    <source>
        <dbReference type="Proteomes" id="UP000178427"/>
    </source>
</evidence>
<proteinExistence type="predicted"/>
<accession>A0A1F6EK13</accession>
<dbReference type="STRING" id="1798513.A3A40_00560"/>
<name>A0A1F6EK13_9BACT</name>
<dbReference type="Gene3D" id="3.90.550.10">
    <property type="entry name" value="Spore Coat Polysaccharide Biosynthesis Protein SpsA, Chain A"/>
    <property type="match status" value="1"/>
</dbReference>
<protein>
    <recommendedName>
        <fullName evidence="2">Glycosyltransferase 2-like domain-containing protein</fullName>
    </recommendedName>
</protein>
<comment type="caution">
    <text evidence="3">The sequence shown here is derived from an EMBL/GenBank/DDBJ whole genome shotgun (WGS) entry which is preliminary data.</text>
</comment>
<evidence type="ECO:0000256" key="1">
    <source>
        <dbReference type="SAM" id="MobiDB-lite"/>
    </source>
</evidence>
<dbReference type="InterPro" id="IPR029044">
    <property type="entry name" value="Nucleotide-diphossugar_trans"/>
</dbReference>
<dbReference type="InterPro" id="IPR001173">
    <property type="entry name" value="Glyco_trans_2-like"/>
</dbReference>
<gene>
    <name evidence="3" type="ORF">A3A40_00560</name>
</gene>
<feature type="region of interest" description="Disordered" evidence="1">
    <location>
        <begin position="210"/>
        <end position="229"/>
    </location>
</feature>